<proteinExistence type="inferred from homology"/>
<evidence type="ECO:0000259" key="8">
    <source>
        <dbReference type="Pfam" id="PF05504"/>
    </source>
</evidence>
<feature type="domain" description="Spore germination protein N-terminal" evidence="9">
    <location>
        <begin position="16"/>
        <end position="189"/>
    </location>
</feature>
<keyword evidence="6" id="KW-0564">Palmitate</keyword>
<dbReference type="PANTHER" id="PTHR35789">
    <property type="entry name" value="SPORE GERMINATION PROTEIN B3"/>
    <property type="match status" value="1"/>
</dbReference>
<keyword evidence="5" id="KW-0472">Membrane</keyword>
<dbReference type="Proteomes" id="UP000075806">
    <property type="component" value="Unassembled WGS sequence"/>
</dbReference>
<comment type="subcellular location">
    <subcellularLocation>
        <location evidence="1">Membrane</location>
        <topology evidence="1">Lipid-anchor</topology>
    </subcellularLocation>
</comment>
<sequence length="379" mass="44159">MLSLLCLLAGCWDLYDVQDLNYSVAIGLDYNPETNKYIAYSQMLDFSFVAKRESNPGQEAQVYIGRSEGDTINMAISNLYQSSQIRTLWSHVTSVVFTERLLQNGLQEVLDGYTRYSETRLSQWAFATNEPIDEIFAAPAFFNLSSLVTLLHKPEEILEQKSFVDSLYLKDVFIHYNEPGKITKLPSLKINRTQWKKNLEPTNKLEYNGVYVLEDHQYKGFISLDEYKGYHWVNEDTKRYPLMLEKEGKKIAVLVFDFPKIEMSQQVVNDEAIFNVHIKMEGNIVELLEELPVDELEELAESIIEDQVKATYDWAKKRQIDLYELEYFLYTKHYKDWKEIISSQDTGLENYSLNQINVEVNIDHSGLLKPKELIETKES</sequence>
<comment type="caution">
    <text evidence="10">The sequence shown here is derived from an EMBL/GenBank/DDBJ whole genome shotgun (WGS) entry which is preliminary data.</text>
</comment>
<reference evidence="10" key="1">
    <citation type="submission" date="2016-02" db="EMBL/GenBank/DDBJ databases">
        <title>Genome sequence of Bacillus trypoxylicola KCTC 13244(T).</title>
        <authorList>
            <person name="Jeong H."/>
            <person name="Park S.-H."/>
            <person name="Choi S.-K."/>
        </authorList>
    </citation>
    <scope>NUCLEOTIDE SEQUENCE [LARGE SCALE GENOMIC DNA]</scope>
    <source>
        <strain evidence="10">KCTC 13244</strain>
    </source>
</reference>
<evidence type="ECO:0000256" key="7">
    <source>
        <dbReference type="ARBA" id="ARBA00023288"/>
    </source>
</evidence>
<dbReference type="NCBIfam" id="TIGR02887">
    <property type="entry name" value="spore_ger_x_C"/>
    <property type="match status" value="1"/>
</dbReference>
<evidence type="ECO:0000256" key="1">
    <source>
        <dbReference type="ARBA" id="ARBA00004635"/>
    </source>
</evidence>
<dbReference type="InterPro" id="IPR008844">
    <property type="entry name" value="Spore_GerAC-like"/>
</dbReference>
<evidence type="ECO:0000256" key="4">
    <source>
        <dbReference type="ARBA" id="ARBA00022729"/>
    </source>
</evidence>
<dbReference type="Pfam" id="PF25198">
    <property type="entry name" value="Spore_GerAC_N"/>
    <property type="match status" value="1"/>
</dbReference>
<evidence type="ECO:0000256" key="2">
    <source>
        <dbReference type="ARBA" id="ARBA00007886"/>
    </source>
</evidence>
<dbReference type="EMBL" id="LTAO01000001">
    <property type="protein sequence ID" value="KYG34808.1"/>
    <property type="molecule type" value="Genomic_DNA"/>
</dbReference>
<dbReference type="InterPro" id="IPR057336">
    <property type="entry name" value="GerAC_N"/>
</dbReference>
<dbReference type="InterPro" id="IPR038501">
    <property type="entry name" value="Spore_GerAC_C_sf"/>
</dbReference>
<dbReference type="GO" id="GO:0016020">
    <property type="term" value="C:membrane"/>
    <property type="evidence" value="ECO:0007669"/>
    <property type="project" value="UniProtKB-SubCell"/>
</dbReference>
<comment type="similarity">
    <text evidence="2">Belongs to the GerABKC lipoprotein family.</text>
</comment>
<dbReference type="GO" id="GO:0009847">
    <property type="term" value="P:spore germination"/>
    <property type="evidence" value="ECO:0007669"/>
    <property type="project" value="InterPro"/>
</dbReference>
<keyword evidence="7" id="KW-0449">Lipoprotein</keyword>
<evidence type="ECO:0000313" key="11">
    <source>
        <dbReference type="Proteomes" id="UP000075806"/>
    </source>
</evidence>
<evidence type="ECO:0000313" key="10">
    <source>
        <dbReference type="EMBL" id="KYG34808.1"/>
    </source>
</evidence>
<dbReference type="STRING" id="519424.AZF04_00285"/>
<organism evidence="10 11">
    <name type="scientific">Alkalihalobacillus trypoxylicola</name>
    <dbReference type="NCBI Taxonomy" id="519424"/>
    <lineage>
        <taxon>Bacteria</taxon>
        <taxon>Bacillati</taxon>
        <taxon>Bacillota</taxon>
        <taxon>Bacilli</taxon>
        <taxon>Bacillales</taxon>
        <taxon>Bacillaceae</taxon>
        <taxon>Alkalihalobacillus</taxon>
    </lineage>
</organism>
<keyword evidence="3" id="KW-0309">Germination</keyword>
<evidence type="ECO:0000256" key="3">
    <source>
        <dbReference type="ARBA" id="ARBA00022544"/>
    </source>
</evidence>
<dbReference type="Gene3D" id="3.30.300.210">
    <property type="entry name" value="Nutrient germinant receptor protein C, domain 3"/>
    <property type="match status" value="1"/>
</dbReference>
<gene>
    <name evidence="10" type="ORF">AZF04_00285</name>
</gene>
<name>A0A162F4X6_9BACI</name>
<accession>A0A162F4X6</accession>
<dbReference type="InterPro" id="IPR046953">
    <property type="entry name" value="Spore_GerAC-like_C"/>
</dbReference>
<dbReference type="Pfam" id="PF05504">
    <property type="entry name" value="Spore_GerAC"/>
    <property type="match status" value="1"/>
</dbReference>
<feature type="domain" description="Spore germination GerAC-like C-terminal" evidence="8">
    <location>
        <begin position="208"/>
        <end position="366"/>
    </location>
</feature>
<evidence type="ECO:0000256" key="5">
    <source>
        <dbReference type="ARBA" id="ARBA00023136"/>
    </source>
</evidence>
<dbReference type="AlphaFoldDB" id="A0A162F4X6"/>
<evidence type="ECO:0000256" key="6">
    <source>
        <dbReference type="ARBA" id="ARBA00023139"/>
    </source>
</evidence>
<keyword evidence="4" id="KW-0732">Signal</keyword>
<protein>
    <submittedName>
        <fullName evidence="10">Uncharacterized protein</fullName>
    </submittedName>
</protein>
<keyword evidence="11" id="KW-1185">Reference proteome</keyword>
<dbReference type="PANTHER" id="PTHR35789:SF1">
    <property type="entry name" value="SPORE GERMINATION PROTEIN B3"/>
    <property type="match status" value="1"/>
</dbReference>
<evidence type="ECO:0000259" key="9">
    <source>
        <dbReference type="Pfam" id="PF25198"/>
    </source>
</evidence>